<name>A0A1B2F3F4_PSEPU</name>
<dbReference type="AlphaFoldDB" id="A0A1B2F3F4"/>
<protein>
    <submittedName>
        <fullName evidence="1">Uncharacterized protein</fullName>
    </submittedName>
</protein>
<gene>
    <name evidence="1" type="ORF">IEC33019_1162</name>
</gene>
<reference evidence="1" key="1">
    <citation type="submission" date="2016-07" db="EMBL/GenBank/DDBJ databases">
        <title>New class B carbapenemase carried by novel plasmid in Pseudomonas putida enviromental strain in eastern Amazonia.</title>
        <authorList>
            <person name="Souza C.O."/>
            <person name="Lima K.V."/>
            <person name="Brasiliense D.M."/>
            <person name="Perez-Chaparro P.J."/>
            <person name="Mamizuka E.M."/>
            <person name="Lima M.O."/>
            <person name="Lima L.N."/>
            <person name="McCulloch J.A."/>
        </authorList>
    </citation>
    <scope>NUCLEOTIDE SEQUENCE [LARGE SCALE GENOMIC DNA]</scope>
    <source>
        <strain evidence="1">IEC33019</strain>
    </source>
</reference>
<organism evidence="1">
    <name type="scientific">Pseudomonas putida</name>
    <name type="common">Arthrobacter siderocapsulatus</name>
    <dbReference type="NCBI Taxonomy" id="303"/>
    <lineage>
        <taxon>Bacteria</taxon>
        <taxon>Pseudomonadati</taxon>
        <taxon>Pseudomonadota</taxon>
        <taxon>Gammaproteobacteria</taxon>
        <taxon>Pseudomonadales</taxon>
        <taxon>Pseudomonadaceae</taxon>
        <taxon>Pseudomonas</taxon>
    </lineage>
</organism>
<sequence length="64" mass="6840">MGTFFTTTGCRPTPAPRVAGYDRHAVPSAMQGFLRHGVAPSQVTLPRLPACVAAKQNGFWQIVA</sequence>
<dbReference type="EMBL" id="CP016634">
    <property type="protein sequence ID" value="ANY86731.1"/>
    <property type="molecule type" value="Genomic_DNA"/>
</dbReference>
<proteinExistence type="predicted"/>
<evidence type="ECO:0000313" key="1">
    <source>
        <dbReference type="EMBL" id="ANY86731.1"/>
    </source>
</evidence>
<accession>A0A1B2F3F4</accession>